<dbReference type="Proteomes" id="UP000291084">
    <property type="component" value="Chromosome 10"/>
</dbReference>
<reference evidence="1 2" key="1">
    <citation type="journal article" date="2015" name="Sci. Rep.">
        <title>The power of single molecule real-time sequencing technology in the de novo assembly of a eukaryotic genome.</title>
        <authorList>
            <person name="Sakai H."/>
            <person name="Naito K."/>
            <person name="Ogiso-Tanaka E."/>
            <person name="Takahashi Y."/>
            <person name="Iseki K."/>
            <person name="Muto C."/>
            <person name="Satou K."/>
            <person name="Teruya K."/>
            <person name="Shiroma A."/>
            <person name="Shimoji M."/>
            <person name="Hirano T."/>
            <person name="Itoh T."/>
            <person name="Kaga A."/>
            <person name="Tomooka N."/>
        </authorList>
    </citation>
    <scope>NUCLEOTIDE SEQUENCE [LARGE SCALE GENOMIC DNA]</scope>
    <source>
        <strain evidence="2">cv. Shumari</strain>
    </source>
</reference>
<sequence>HTPTVKPDTTRNHHFLYNSCFTALSSRILQSPPLTTASHHDHFIHQPLHDTTKNPSSSHSHYYLSITIVSVSHQLSPPAIVSATNIPFELSFLFLPL</sequence>
<evidence type="ECO:0000313" key="2">
    <source>
        <dbReference type="Proteomes" id="UP000291084"/>
    </source>
</evidence>
<proteinExistence type="predicted"/>
<protein>
    <submittedName>
        <fullName evidence="1">Uncharacterized protein</fullName>
    </submittedName>
</protein>
<name>A0A0S3T3G1_PHAAN</name>
<evidence type="ECO:0000313" key="1">
    <source>
        <dbReference type="EMBL" id="BAT99436.1"/>
    </source>
</evidence>
<feature type="non-terminal residue" evidence="1">
    <location>
        <position position="1"/>
    </location>
</feature>
<dbReference type="EMBL" id="AP015043">
    <property type="protein sequence ID" value="BAT99436.1"/>
    <property type="molecule type" value="Genomic_DNA"/>
</dbReference>
<dbReference type="AlphaFoldDB" id="A0A0S3T3G1"/>
<gene>
    <name evidence="1" type="primary">Vigan.10G087800</name>
    <name evidence="1" type="ORF">VIGAN_10087800</name>
</gene>
<keyword evidence="2" id="KW-1185">Reference proteome</keyword>
<organism evidence="1 2">
    <name type="scientific">Vigna angularis var. angularis</name>
    <dbReference type="NCBI Taxonomy" id="157739"/>
    <lineage>
        <taxon>Eukaryota</taxon>
        <taxon>Viridiplantae</taxon>
        <taxon>Streptophyta</taxon>
        <taxon>Embryophyta</taxon>
        <taxon>Tracheophyta</taxon>
        <taxon>Spermatophyta</taxon>
        <taxon>Magnoliopsida</taxon>
        <taxon>eudicotyledons</taxon>
        <taxon>Gunneridae</taxon>
        <taxon>Pentapetalae</taxon>
        <taxon>rosids</taxon>
        <taxon>fabids</taxon>
        <taxon>Fabales</taxon>
        <taxon>Fabaceae</taxon>
        <taxon>Papilionoideae</taxon>
        <taxon>50 kb inversion clade</taxon>
        <taxon>NPAAA clade</taxon>
        <taxon>indigoferoid/millettioid clade</taxon>
        <taxon>Phaseoleae</taxon>
        <taxon>Vigna</taxon>
    </lineage>
</organism>
<accession>A0A0S3T3G1</accession>